<keyword evidence="4" id="KW-0418">Kinase</keyword>
<feature type="region of interest" description="Disordered" evidence="2">
    <location>
        <begin position="69"/>
        <end position="125"/>
    </location>
</feature>
<dbReference type="SUPFAM" id="SSF56672">
    <property type="entry name" value="DNA/RNA polymerases"/>
    <property type="match status" value="1"/>
</dbReference>
<accession>A0AAN7DPN3</accession>
<protein>
    <submittedName>
        <fullName evidence="4">Kinase that interacts with cdc31p</fullName>
    </submittedName>
</protein>
<evidence type="ECO:0000256" key="1">
    <source>
        <dbReference type="SAM" id="Coils"/>
    </source>
</evidence>
<dbReference type="InterPro" id="IPR036691">
    <property type="entry name" value="Endo/exonu/phosph_ase_sf"/>
</dbReference>
<dbReference type="PANTHER" id="PTHR19446">
    <property type="entry name" value="REVERSE TRANSCRIPTASES"/>
    <property type="match status" value="1"/>
</dbReference>
<dbReference type="Pfam" id="PF14529">
    <property type="entry name" value="Exo_endo_phos_2"/>
    <property type="match status" value="1"/>
</dbReference>
<dbReference type="InterPro" id="IPR005135">
    <property type="entry name" value="Endo/exonuclease/phosphatase"/>
</dbReference>
<dbReference type="GeneID" id="89956777"/>
<evidence type="ECO:0000256" key="2">
    <source>
        <dbReference type="SAM" id="MobiDB-lite"/>
    </source>
</evidence>
<dbReference type="RefSeq" id="XP_064687812.1">
    <property type="nucleotide sequence ID" value="XM_064832257.1"/>
</dbReference>
<dbReference type="Gene3D" id="3.60.10.10">
    <property type="entry name" value="Endonuclease/exonuclease/phosphatase"/>
    <property type="match status" value="1"/>
</dbReference>
<dbReference type="InterPro" id="IPR043502">
    <property type="entry name" value="DNA/RNA_pol_sf"/>
</dbReference>
<feature type="domain" description="Reverse transcriptase" evidence="3">
    <location>
        <begin position="816"/>
        <end position="1090"/>
    </location>
</feature>
<keyword evidence="4" id="KW-0808">Transferase</keyword>
<proteinExistence type="predicted"/>
<organism evidence="4 5">
    <name type="scientific">Mucor velutinosus</name>
    <dbReference type="NCBI Taxonomy" id="708070"/>
    <lineage>
        <taxon>Eukaryota</taxon>
        <taxon>Fungi</taxon>
        <taxon>Fungi incertae sedis</taxon>
        <taxon>Mucoromycota</taxon>
        <taxon>Mucoromycotina</taxon>
        <taxon>Mucoromycetes</taxon>
        <taxon>Mucorales</taxon>
        <taxon>Mucorineae</taxon>
        <taxon>Mucoraceae</taxon>
        <taxon>Mucor</taxon>
    </lineage>
</organism>
<keyword evidence="1" id="KW-0175">Coiled coil</keyword>
<dbReference type="CDD" id="cd01650">
    <property type="entry name" value="RT_nLTR_like"/>
    <property type="match status" value="1"/>
</dbReference>
<dbReference type="Proteomes" id="UP001304243">
    <property type="component" value="Unassembled WGS sequence"/>
</dbReference>
<evidence type="ECO:0000259" key="3">
    <source>
        <dbReference type="PROSITE" id="PS50878"/>
    </source>
</evidence>
<dbReference type="Pfam" id="PF00078">
    <property type="entry name" value="RVT_1"/>
    <property type="match status" value="1"/>
</dbReference>
<feature type="coiled-coil region" evidence="1">
    <location>
        <begin position="4"/>
        <end position="69"/>
    </location>
</feature>
<comment type="caution">
    <text evidence="4">The sequence shown here is derived from an EMBL/GenBank/DDBJ whole genome shotgun (WGS) entry which is preliminary data.</text>
</comment>
<feature type="compositionally biased region" description="Polar residues" evidence="2">
    <location>
        <begin position="69"/>
        <end position="104"/>
    </location>
</feature>
<sequence>MLNNNQQSMDLNQLIQTVQEQQQQLVSLTERVQQHDNLLARLDLLEKENGELKNQLQAKDLAIEKLQGQLSSRRTNQGAQASSQVTPPQELVTTHQPDATQGSYASAARKGAQHRDPARTTKRRLAAGRMFQTTTTKGQQGYQYVYLGRSGKILRSEVRYQLRRAGIDTGRVLDICFPATGVIGILLHIQYVEEFLACMRKCEADHIENFQPLDPNNIADPKYADLAIEEREQLIYEFTNTRALQTLSFLRPLNVSGVGKYFVSAGWISQEELDIAVSEAIGRLAEKEPKKAKFLFKPTSHTPNNNPVHSFQVSLSLWNANGLRQSTVHDVLHHAQNTHVLLVTETWLTSGSFPTNWSQFHLYGSKVPGAFNRGSGGITAFVSPSCPFSVSQLPSYNAHTLSLKVGTLTVHCVYLPPPLSSDRVLSLLRSLPVTSDTILCGDFNARFGSLLGDTNANPRGTSLLPWLEESSLSILNESLAFGTPTFTTFRRQQEVHSIIDLFLTNIGEAALLHPQLVVESDLSLGSDHRLMVLTFEYVPPPDDTLGSGSSGGLAPRRQWKLSKLRKKRPLGLLRESFRSSVAPLVGSLSGLVSAPPGVCPDIDALNDSLNQCLYESLDSSIGVKSGRPGHWKKYWTQEIEDAARERDTMYSRWGWASRFAKVETWNLYQAAHRRFRSLVQAAKRRSWNQFCSDLEKDFSKATAAIKRIKRNKECSATYSHPDGPTASVNTMASHLASVYDGSLLNHASRLAAPSNFSDLPYDVSTADLGLFDADTLVSHIKRLPNGKAPGPDHLKAEMLKALASDIAPVLSLLFTLCSQWSYTPALWRHAQVFPIHKKGDASDPANFRPISLTSVMRKLFEFSLMPALDEHSPALDVAQGGFRPQRSPLDQALCLHDLMHDYFLTHHHYPVVAFLDIKSAYDTVDRRVIWDALSRSSLPRSVLSLLIHMFDDVLVSVLIANHTSVPFSPATGVLQGSVLSPHLYSLYINSLPALLRSAVSRGTMVSPPGMPSVCVNSLLFADDVAIFGSRTDVQTMLDVASDHSFSLGYRWKPSKCAVLCAPTAFTRQLLSLYGEPLPVVEEFMYLGMPFRYKGLYAPGILNLRASGAIKTMALLNSVGVNRNGFSLLLCARLYKSFIRPKLEYGLAISHLSFRDFKALDALQNRLVGMFVGSTWYNVAKHLTCIPSMKHRYNVLATRYALRADTLPDDCLLVLLRRGLRYTRLDRFICQNPLYLTLPDPPPFTTAGLTEVFDSYWQDQVDRQLATAAATGAQTLLRACRPSVSRPDPILYLPIGRSARSRLVRWRLGRFTNMREECPCTTGEFISRDHFLTCRALDHTLFDALPPAPPGIHRIDHALNCLPDKASAGPPYFWSALLLLLHAIDCLVHPLAVIPPDPDPGSLWFSAH</sequence>
<dbReference type="GO" id="GO:0016301">
    <property type="term" value="F:kinase activity"/>
    <property type="evidence" value="ECO:0007669"/>
    <property type="project" value="UniProtKB-KW"/>
</dbReference>
<gene>
    <name evidence="4" type="primary">KIC1</name>
    <name evidence="4" type="ORF">ATC70_013091</name>
</gene>
<dbReference type="SUPFAM" id="SSF56219">
    <property type="entry name" value="DNase I-like"/>
    <property type="match status" value="1"/>
</dbReference>
<keyword evidence="5" id="KW-1185">Reference proteome</keyword>
<evidence type="ECO:0000313" key="5">
    <source>
        <dbReference type="Proteomes" id="UP001304243"/>
    </source>
</evidence>
<dbReference type="EMBL" id="JASEJX010000006">
    <property type="protein sequence ID" value="KAK4521146.1"/>
    <property type="molecule type" value="Genomic_DNA"/>
</dbReference>
<dbReference type="InterPro" id="IPR000477">
    <property type="entry name" value="RT_dom"/>
</dbReference>
<evidence type="ECO:0000313" key="4">
    <source>
        <dbReference type="EMBL" id="KAK4521146.1"/>
    </source>
</evidence>
<reference evidence="4 5" key="1">
    <citation type="submission" date="2022-11" db="EMBL/GenBank/DDBJ databases">
        <title>Mucor velutinosus strain NIH1002 WGS.</title>
        <authorList>
            <person name="Subramanian P."/>
            <person name="Mullikin J.C."/>
            <person name="Segre J.A."/>
            <person name="Zelazny A.M."/>
        </authorList>
    </citation>
    <scope>NUCLEOTIDE SEQUENCE [LARGE SCALE GENOMIC DNA]</scope>
    <source>
        <strain evidence="4 5">NIH1002</strain>
    </source>
</reference>
<name>A0AAN7DPN3_9FUNG</name>
<dbReference type="PROSITE" id="PS50878">
    <property type="entry name" value="RT_POL"/>
    <property type="match status" value="1"/>
</dbReference>